<name>A0ABP7RG18_9BURK</name>
<protein>
    <submittedName>
        <fullName evidence="1">Uncharacterized protein</fullName>
    </submittedName>
</protein>
<gene>
    <name evidence="1" type="ORF">GCM10022279_20640</name>
</gene>
<keyword evidence="2" id="KW-1185">Reference proteome</keyword>
<dbReference type="Pfam" id="PF02810">
    <property type="entry name" value="SEC-C"/>
    <property type="match status" value="1"/>
</dbReference>
<dbReference type="RefSeq" id="WP_103045090.1">
    <property type="nucleotide sequence ID" value="NZ_BAABBP010000017.1"/>
</dbReference>
<dbReference type="Proteomes" id="UP001501627">
    <property type="component" value="Unassembled WGS sequence"/>
</dbReference>
<dbReference type="SUPFAM" id="SSF103642">
    <property type="entry name" value="Sec-C motif"/>
    <property type="match status" value="1"/>
</dbReference>
<organism evidence="1 2">
    <name type="scientific">Comamonas faecalis</name>
    <dbReference type="NCBI Taxonomy" id="1387849"/>
    <lineage>
        <taxon>Bacteria</taxon>
        <taxon>Pseudomonadati</taxon>
        <taxon>Pseudomonadota</taxon>
        <taxon>Betaproteobacteria</taxon>
        <taxon>Burkholderiales</taxon>
        <taxon>Comamonadaceae</taxon>
        <taxon>Comamonas</taxon>
    </lineage>
</organism>
<dbReference type="InterPro" id="IPR036255">
    <property type="entry name" value="YgfB-like_sf"/>
</dbReference>
<dbReference type="EMBL" id="BAABBP010000017">
    <property type="protein sequence ID" value="GAA3996884.1"/>
    <property type="molecule type" value="Genomic_DNA"/>
</dbReference>
<dbReference type="PANTHER" id="PTHR33747:SF1">
    <property type="entry name" value="ADENYLATE CYCLASE-ASSOCIATED CAP C-TERMINAL DOMAIN-CONTAINING PROTEIN"/>
    <property type="match status" value="1"/>
</dbReference>
<dbReference type="InterPro" id="IPR011978">
    <property type="entry name" value="YgfB-like"/>
</dbReference>
<dbReference type="Pfam" id="PF03695">
    <property type="entry name" value="UPF0149"/>
    <property type="match status" value="1"/>
</dbReference>
<comment type="caution">
    <text evidence="1">The sequence shown here is derived from an EMBL/GenBank/DDBJ whole genome shotgun (WGS) entry which is preliminary data.</text>
</comment>
<dbReference type="InterPro" id="IPR004027">
    <property type="entry name" value="SEC_C_motif"/>
</dbReference>
<evidence type="ECO:0000313" key="1">
    <source>
        <dbReference type="EMBL" id="GAA3996884.1"/>
    </source>
</evidence>
<proteinExistence type="predicted"/>
<sequence length="269" mass="29973">MTDSSTAPALGDAELDELENILNDLHERDEDTPQWEFCDGFLTALACTRRPVATHEWLTLLVGDGAPLVPADDADLPLVAPFADLAQQRRFVQLCMQRMAQVREQLDGPAEHLDDEQAFHPEVIDMRTLAARLPEAERKDIEGEPIPSLGQLWALGFICAVEDFEDDWQPPRDREQAGWLDDALGLVEALVDDDEGEPVANLYDEEPPHGISAQRLDAFGEAIWAVYDLRELWRSLGPRVDPIYKDAKPGRNDPCPCGSGKKYKKCCGA</sequence>
<evidence type="ECO:0000313" key="2">
    <source>
        <dbReference type="Proteomes" id="UP001501627"/>
    </source>
</evidence>
<reference evidence="2" key="1">
    <citation type="journal article" date="2019" name="Int. J. Syst. Evol. Microbiol.">
        <title>The Global Catalogue of Microorganisms (GCM) 10K type strain sequencing project: providing services to taxonomists for standard genome sequencing and annotation.</title>
        <authorList>
            <consortium name="The Broad Institute Genomics Platform"/>
            <consortium name="The Broad Institute Genome Sequencing Center for Infectious Disease"/>
            <person name="Wu L."/>
            <person name="Ma J."/>
        </authorList>
    </citation>
    <scope>NUCLEOTIDE SEQUENCE [LARGE SCALE GENOMIC DNA]</scope>
    <source>
        <strain evidence="2">JCM 17561</strain>
    </source>
</reference>
<accession>A0ABP7RG18</accession>
<dbReference type="PANTHER" id="PTHR33747">
    <property type="entry name" value="UPF0225 PROTEIN SCO1677"/>
    <property type="match status" value="1"/>
</dbReference>
<dbReference type="SUPFAM" id="SSF101327">
    <property type="entry name" value="YgfB-like"/>
    <property type="match status" value="1"/>
</dbReference>
<dbReference type="NCBIfam" id="TIGR02292">
    <property type="entry name" value="ygfB_yecA"/>
    <property type="match status" value="1"/>
</dbReference>
<dbReference type="Gene3D" id="3.10.450.50">
    <property type="match status" value="1"/>
</dbReference>